<dbReference type="PANTHER" id="PTHR30443">
    <property type="entry name" value="INNER MEMBRANE PROTEIN"/>
    <property type="match status" value="1"/>
</dbReference>
<dbReference type="RefSeq" id="WP_379058991.1">
    <property type="nucleotide sequence ID" value="NZ_JBHTKB010000004.1"/>
</dbReference>
<keyword evidence="5 7" id="KW-1133">Transmembrane helix</keyword>
<dbReference type="GO" id="GO:0016740">
    <property type="term" value="F:transferase activity"/>
    <property type="evidence" value="ECO:0007669"/>
    <property type="project" value="UniProtKB-KW"/>
</dbReference>
<evidence type="ECO:0000256" key="5">
    <source>
        <dbReference type="ARBA" id="ARBA00022989"/>
    </source>
</evidence>
<feature type="domain" description="Sulfatase N-terminal" evidence="8">
    <location>
        <begin position="223"/>
        <end position="511"/>
    </location>
</feature>
<comment type="caution">
    <text evidence="9">The sequence shown here is derived from an EMBL/GenBank/DDBJ whole genome shotgun (WGS) entry which is preliminary data.</text>
</comment>
<accession>A0ABW3F900</accession>
<evidence type="ECO:0000256" key="4">
    <source>
        <dbReference type="ARBA" id="ARBA00022692"/>
    </source>
</evidence>
<keyword evidence="2" id="KW-1003">Cell membrane</keyword>
<evidence type="ECO:0000256" key="6">
    <source>
        <dbReference type="ARBA" id="ARBA00023136"/>
    </source>
</evidence>
<keyword evidence="6 7" id="KW-0472">Membrane</keyword>
<evidence type="ECO:0000256" key="7">
    <source>
        <dbReference type="SAM" id="Phobius"/>
    </source>
</evidence>
<comment type="subcellular location">
    <subcellularLocation>
        <location evidence="1">Cell membrane</location>
        <topology evidence="1">Multi-pass membrane protein</topology>
    </subcellularLocation>
</comment>
<dbReference type="Gene3D" id="3.40.720.10">
    <property type="entry name" value="Alkaline Phosphatase, subunit A"/>
    <property type="match status" value="1"/>
</dbReference>
<dbReference type="Pfam" id="PF00884">
    <property type="entry name" value="Sulfatase"/>
    <property type="match status" value="1"/>
</dbReference>
<name>A0ABW3F900_9PROT</name>
<dbReference type="InterPro" id="IPR017850">
    <property type="entry name" value="Alkaline_phosphatase_core_sf"/>
</dbReference>
<dbReference type="NCBIfam" id="NF007933">
    <property type="entry name" value="PRK10649.1"/>
    <property type="match status" value="1"/>
</dbReference>
<organism evidence="9 10">
    <name type="scientific">Methylophilus luteus</name>
    <dbReference type="NCBI Taxonomy" id="640108"/>
    <lineage>
        <taxon>Bacteria</taxon>
        <taxon>Pseudomonadati</taxon>
        <taxon>Pseudomonadota</taxon>
        <taxon>Betaproteobacteria</taxon>
        <taxon>Nitrosomonadales</taxon>
        <taxon>Methylophilaceae</taxon>
        <taxon>Methylophilus</taxon>
    </lineage>
</organism>
<feature type="transmembrane region" description="Helical" evidence="7">
    <location>
        <begin position="57"/>
        <end position="80"/>
    </location>
</feature>
<feature type="transmembrane region" description="Helical" evidence="7">
    <location>
        <begin position="107"/>
        <end position="128"/>
    </location>
</feature>
<reference evidence="10" key="1">
    <citation type="journal article" date="2019" name="Int. J. Syst. Evol. Microbiol.">
        <title>The Global Catalogue of Microorganisms (GCM) 10K type strain sequencing project: providing services to taxonomists for standard genome sequencing and annotation.</title>
        <authorList>
            <consortium name="The Broad Institute Genomics Platform"/>
            <consortium name="The Broad Institute Genome Sequencing Center for Infectious Disease"/>
            <person name="Wu L."/>
            <person name="Ma J."/>
        </authorList>
    </citation>
    <scope>NUCLEOTIDE SEQUENCE [LARGE SCALE GENOMIC DNA]</scope>
    <source>
        <strain evidence="10">CCUG 58412</strain>
    </source>
</reference>
<dbReference type="InterPro" id="IPR000917">
    <property type="entry name" value="Sulfatase_N"/>
</dbReference>
<dbReference type="PANTHER" id="PTHR30443:SF2">
    <property type="entry name" value="PHOSPHOETHANOLAMINE TRANSFERASE EPTC"/>
    <property type="match status" value="1"/>
</dbReference>
<dbReference type="InterPro" id="IPR058130">
    <property type="entry name" value="PEA_transf_C"/>
</dbReference>
<evidence type="ECO:0000256" key="1">
    <source>
        <dbReference type="ARBA" id="ARBA00004651"/>
    </source>
</evidence>
<evidence type="ECO:0000256" key="2">
    <source>
        <dbReference type="ARBA" id="ARBA00022475"/>
    </source>
</evidence>
<dbReference type="Proteomes" id="UP001597128">
    <property type="component" value="Unassembled WGS sequence"/>
</dbReference>
<protein>
    <submittedName>
        <fullName evidence="9">Phosphoethanolamine transferase CptA</fullName>
    </submittedName>
</protein>
<keyword evidence="3 9" id="KW-0808">Transferase</keyword>
<evidence type="ECO:0000256" key="3">
    <source>
        <dbReference type="ARBA" id="ARBA00022679"/>
    </source>
</evidence>
<dbReference type="InterPro" id="IPR040423">
    <property type="entry name" value="PEA_transferase"/>
</dbReference>
<evidence type="ECO:0000259" key="8">
    <source>
        <dbReference type="Pfam" id="PF00884"/>
    </source>
</evidence>
<dbReference type="CDD" id="cd16017">
    <property type="entry name" value="LptA"/>
    <property type="match status" value="1"/>
</dbReference>
<keyword evidence="4 7" id="KW-0812">Transmembrane</keyword>
<dbReference type="EMBL" id="JBHTKB010000004">
    <property type="protein sequence ID" value="MFD0914740.1"/>
    <property type="molecule type" value="Genomic_DNA"/>
</dbReference>
<gene>
    <name evidence="9" type="primary">cptA</name>
    <name evidence="9" type="ORF">ACFQ1Z_14355</name>
</gene>
<sequence>MKHPFLRAYGLFLLLGGLTQFLLWLFGASSLEGFKDAVIVSTLWLIPLWWQPQHLRTWSAGIAAFIGVSALPGLAYFLVYRQELTQSLMMILFESNKSESQEYLHNYFSWWILLVLLAFILIPVVYWRALKPAQLPRSRAAVYTLITVLIAFSSPIKPALQNEWGYAYKSFNKHFSGVPPYQLALGYLNYQQQLDEVNRTLLTMNSIPPLAQLSEQAKPGPTTVVLVIGESTSRLHMGLYGYGRDTNPELSKIKHELTVFENVYSPRPNTIESLQQVLTFADQKHPDDYKTKPSLVAMMKQAGYHTTWITNQQTLTGRNTMLTTFAKQADKQYFLNNERRQNAYSFDEKVLAPFAESLNDPHPKKLIIVHLLGTHMKYSYRYPESFNVFKTAQGLPSAGMDEDKTALINSYDNAIRYNDWIMAQLISTLKAKQQHSLLMYFSDHGEDVYDTAPHDFQGRNEAAPTLPMYSIPLIIWHSDNWFNAKTLLAHVDTHVQYDNADLIYTLADLVGLRFDGFRPDESIVNAQFMPDSILVGDPYLGKLQTLPGTIHFPETEVASWNAGLHTHD</sequence>
<evidence type="ECO:0000313" key="10">
    <source>
        <dbReference type="Proteomes" id="UP001597128"/>
    </source>
</evidence>
<proteinExistence type="predicted"/>
<dbReference type="SUPFAM" id="SSF53649">
    <property type="entry name" value="Alkaline phosphatase-like"/>
    <property type="match status" value="1"/>
</dbReference>
<keyword evidence="10" id="KW-1185">Reference proteome</keyword>
<evidence type="ECO:0000313" key="9">
    <source>
        <dbReference type="EMBL" id="MFD0914740.1"/>
    </source>
</evidence>